<comment type="similarity">
    <text evidence="1">Belongs to the short-chain dehydrogenases/reductases (SDR) family.</text>
</comment>
<dbReference type="PANTHER" id="PTHR42760">
    <property type="entry name" value="SHORT-CHAIN DEHYDROGENASES/REDUCTASES FAMILY MEMBER"/>
    <property type="match status" value="1"/>
</dbReference>
<dbReference type="FunFam" id="3.40.50.720:FF:000084">
    <property type="entry name" value="Short-chain dehydrogenase reductase"/>
    <property type="match status" value="1"/>
</dbReference>
<dbReference type="PRINTS" id="PR00081">
    <property type="entry name" value="GDHRDH"/>
</dbReference>
<dbReference type="RefSeq" id="WP_194449913.1">
    <property type="nucleotide sequence ID" value="NZ_CP063849.1"/>
</dbReference>
<dbReference type="Pfam" id="PF13561">
    <property type="entry name" value="adh_short_C2"/>
    <property type="match status" value="1"/>
</dbReference>
<dbReference type="AlphaFoldDB" id="A0A7S7NR23"/>
<dbReference type="PROSITE" id="PS00061">
    <property type="entry name" value="ADH_SHORT"/>
    <property type="match status" value="1"/>
</dbReference>
<keyword evidence="3" id="KW-1185">Reference proteome</keyword>
<proteinExistence type="inferred from homology"/>
<dbReference type="GO" id="GO:0016616">
    <property type="term" value="F:oxidoreductase activity, acting on the CH-OH group of donors, NAD or NADP as acceptor"/>
    <property type="evidence" value="ECO:0007669"/>
    <property type="project" value="TreeGrafter"/>
</dbReference>
<accession>A0A7S7NR23</accession>
<protein>
    <submittedName>
        <fullName evidence="2">SDR family oxidoreductase</fullName>
    </submittedName>
</protein>
<sequence length="258" mass="27609">MNPFSLTGKTALIAGASRGIGQAIAEGVARAGAHTILAARSLPALADIARSLRAEGLQADAVELDIASRDSREKALEAIPDVDILINVAGINLRKRFTDYTPEEYDRILNTNLHGIFEFTQGVGKRMIARGQGGKVVNIGSLTSILGLPYLTVYTITKSALAGFSRALAAEWGQYDIQVNCIAPGFILTDLNREMWQKPEMQNWLASVQPNQRMGSAEDIAPLAVYLSSPGANYVTGQVIAVDGGFSTCSVWPFQPAS</sequence>
<gene>
    <name evidence="2" type="ORF">IRI77_36880</name>
</gene>
<reference evidence="2 3" key="1">
    <citation type="submission" date="2020-10" db="EMBL/GenBank/DDBJ databases">
        <title>Complete genome sequence of Paludibaculum fermentans P105T, a facultatively anaerobic acidobacterium capable of dissimilatory Fe(III) reduction.</title>
        <authorList>
            <person name="Dedysh S.N."/>
            <person name="Beletsky A.V."/>
            <person name="Kulichevskaya I.S."/>
            <person name="Mardanov A.V."/>
            <person name="Ravin N.V."/>
        </authorList>
    </citation>
    <scope>NUCLEOTIDE SEQUENCE [LARGE SCALE GENOMIC DNA]</scope>
    <source>
        <strain evidence="2 3">P105</strain>
    </source>
</reference>
<name>A0A7S7NR23_PALFE</name>
<organism evidence="2 3">
    <name type="scientific">Paludibaculum fermentans</name>
    <dbReference type="NCBI Taxonomy" id="1473598"/>
    <lineage>
        <taxon>Bacteria</taxon>
        <taxon>Pseudomonadati</taxon>
        <taxon>Acidobacteriota</taxon>
        <taxon>Terriglobia</taxon>
        <taxon>Bryobacterales</taxon>
        <taxon>Bryobacteraceae</taxon>
        <taxon>Paludibaculum</taxon>
    </lineage>
</organism>
<dbReference type="InterPro" id="IPR002347">
    <property type="entry name" value="SDR_fam"/>
</dbReference>
<dbReference type="SUPFAM" id="SSF51735">
    <property type="entry name" value="NAD(P)-binding Rossmann-fold domains"/>
    <property type="match status" value="1"/>
</dbReference>
<dbReference type="KEGG" id="pfer:IRI77_36880"/>
<evidence type="ECO:0000256" key="1">
    <source>
        <dbReference type="ARBA" id="ARBA00006484"/>
    </source>
</evidence>
<evidence type="ECO:0000313" key="2">
    <source>
        <dbReference type="EMBL" id="QOY88250.1"/>
    </source>
</evidence>
<dbReference type="InterPro" id="IPR020904">
    <property type="entry name" value="Sc_DH/Rdtase_CS"/>
</dbReference>
<evidence type="ECO:0000313" key="3">
    <source>
        <dbReference type="Proteomes" id="UP000593892"/>
    </source>
</evidence>
<dbReference type="InterPro" id="IPR036291">
    <property type="entry name" value="NAD(P)-bd_dom_sf"/>
</dbReference>
<dbReference type="PRINTS" id="PR00080">
    <property type="entry name" value="SDRFAMILY"/>
</dbReference>
<dbReference type="Gene3D" id="3.40.50.720">
    <property type="entry name" value="NAD(P)-binding Rossmann-like Domain"/>
    <property type="match status" value="1"/>
</dbReference>
<dbReference type="Proteomes" id="UP000593892">
    <property type="component" value="Chromosome"/>
</dbReference>
<dbReference type="EMBL" id="CP063849">
    <property type="protein sequence ID" value="QOY88250.1"/>
    <property type="molecule type" value="Genomic_DNA"/>
</dbReference>